<accession>E8R3V3</accession>
<protein>
    <submittedName>
        <fullName evidence="1">Uncharacterized protein</fullName>
    </submittedName>
</protein>
<reference key="1">
    <citation type="submission" date="2010-11" db="EMBL/GenBank/DDBJ databases">
        <title>The complete sequence of chromosome of Isophaera pallida ATCC 43644.</title>
        <authorList>
            <consortium name="US DOE Joint Genome Institute (JGI-PGF)"/>
            <person name="Lucas S."/>
            <person name="Copeland A."/>
            <person name="Lapidus A."/>
            <person name="Bruce D."/>
            <person name="Goodwin L."/>
            <person name="Pitluck S."/>
            <person name="Kyrpides N."/>
            <person name="Mavromatis K."/>
            <person name="Pagani I."/>
            <person name="Ivanova N."/>
            <person name="Saunders E."/>
            <person name="Brettin T."/>
            <person name="Detter J.C."/>
            <person name="Han C."/>
            <person name="Tapia R."/>
            <person name="Land M."/>
            <person name="Hauser L."/>
            <person name="Markowitz V."/>
            <person name="Cheng J.-F."/>
            <person name="Hugenholtz P."/>
            <person name="Woyke T."/>
            <person name="Wu D."/>
            <person name="Eisen J.A."/>
        </authorList>
    </citation>
    <scope>NUCLEOTIDE SEQUENCE</scope>
    <source>
        <strain>ATCC 43644</strain>
    </source>
</reference>
<dbReference type="InParanoid" id="E8R3V3"/>
<dbReference type="Proteomes" id="UP000008631">
    <property type="component" value="Chromosome"/>
</dbReference>
<dbReference type="KEGG" id="ipa:Isop_3118"/>
<organism evidence="1 2">
    <name type="scientific">Isosphaera pallida (strain ATCC 43644 / DSM 9630 / IS1B)</name>
    <dbReference type="NCBI Taxonomy" id="575540"/>
    <lineage>
        <taxon>Bacteria</taxon>
        <taxon>Pseudomonadati</taxon>
        <taxon>Planctomycetota</taxon>
        <taxon>Planctomycetia</taxon>
        <taxon>Isosphaerales</taxon>
        <taxon>Isosphaeraceae</taxon>
        <taxon>Isosphaera</taxon>
    </lineage>
</organism>
<keyword evidence="2" id="KW-1185">Reference proteome</keyword>
<sequence>MESSWRDNVFHSLLTFVPNPKDSFGNDSVVLGGDPRIIEFLRPEVSDRRELLVADLEASRGKAFS</sequence>
<name>E8R3V3_ISOPI</name>
<dbReference type="AlphaFoldDB" id="E8R3V3"/>
<proteinExistence type="predicted"/>
<gene>
    <name evidence="1" type="ordered locus">Isop_3118</name>
</gene>
<dbReference type="HOGENOM" id="CLU_2843989_0_0_0"/>
<dbReference type="EMBL" id="CP002353">
    <property type="protein sequence ID" value="ADV63683.1"/>
    <property type="molecule type" value="Genomic_DNA"/>
</dbReference>
<reference evidence="1 2" key="2">
    <citation type="journal article" date="2011" name="Stand. Genomic Sci.">
        <title>Complete genome sequence of Isosphaera pallida type strain (IS1B).</title>
        <authorList>
            <consortium name="US DOE Joint Genome Institute (JGI-PGF)"/>
            <person name="Goker M."/>
            <person name="Cleland D."/>
            <person name="Saunders E."/>
            <person name="Lapidus A."/>
            <person name="Nolan M."/>
            <person name="Lucas S."/>
            <person name="Hammon N."/>
            <person name="Deshpande S."/>
            <person name="Cheng J.F."/>
            <person name="Tapia R."/>
            <person name="Han C."/>
            <person name="Goodwin L."/>
            <person name="Pitluck S."/>
            <person name="Liolios K."/>
            <person name="Pagani I."/>
            <person name="Ivanova N."/>
            <person name="Mavromatis K."/>
            <person name="Pati A."/>
            <person name="Chen A."/>
            <person name="Palaniappan K."/>
            <person name="Land M."/>
            <person name="Hauser L."/>
            <person name="Chang Y.J."/>
            <person name="Jeffries C.D."/>
            <person name="Detter J.C."/>
            <person name="Beck B."/>
            <person name="Woyke T."/>
            <person name="Bristow J."/>
            <person name="Eisen J.A."/>
            <person name="Markowitz V."/>
            <person name="Hugenholtz P."/>
            <person name="Kyrpides N.C."/>
            <person name="Klenk H.P."/>
        </authorList>
    </citation>
    <scope>NUCLEOTIDE SEQUENCE [LARGE SCALE GENOMIC DNA]</scope>
    <source>
        <strain evidence="2">ATCC 43644 / DSM 9630 / IS1B</strain>
    </source>
</reference>
<evidence type="ECO:0000313" key="1">
    <source>
        <dbReference type="EMBL" id="ADV63683.1"/>
    </source>
</evidence>
<evidence type="ECO:0000313" key="2">
    <source>
        <dbReference type="Proteomes" id="UP000008631"/>
    </source>
</evidence>